<dbReference type="SUPFAM" id="SSF56808">
    <property type="entry name" value="Ribosomal protein L1"/>
    <property type="match status" value="1"/>
</dbReference>
<accession>A0A6T8UZ74</accession>
<dbReference type="EMBL" id="HBFB01029092">
    <property type="protein sequence ID" value="CAD8692090.1"/>
    <property type="molecule type" value="Transcribed_RNA"/>
</dbReference>
<dbReference type="CDD" id="cd00403">
    <property type="entry name" value="Ribosomal_L1"/>
    <property type="match status" value="1"/>
</dbReference>
<dbReference type="GO" id="GO:0003723">
    <property type="term" value="F:RNA binding"/>
    <property type="evidence" value="ECO:0007669"/>
    <property type="project" value="InterPro"/>
</dbReference>
<dbReference type="PANTHER" id="PTHR23105">
    <property type="entry name" value="RIBOSOMAL PROTEIN L7AE FAMILY MEMBER"/>
    <property type="match status" value="1"/>
</dbReference>
<feature type="compositionally biased region" description="Low complexity" evidence="1">
    <location>
        <begin position="283"/>
        <end position="328"/>
    </location>
</feature>
<dbReference type="Gene3D" id="3.40.50.790">
    <property type="match status" value="1"/>
</dbReference>
<evidence type="ECO:0000313" key="2">
    <source>
        <dbReference type="EMBL" id="CAD8692090.1"/>
    </source>
</evidence>
<name>A0A6T8UZ74_9CHLO</name>
<dbReference type="AlphaFoldDB" id="A0A6T8UZ74"/>
<dbReference type="InterPro" id="IPR028364">
    <property type="entry name" value="Ribosomal_uL1/biogenesis"/>
</dbReference>
<dbReference type="InterPro" id="IPR050257">
    <property type="entry name" value="eL8/uL1-like"/>
</dbReference>
<dbReference type="Pfam" id="PF00687">
    <property type="entry name" value="Ribosomal_L1"/>
    <property type="match status" value="1"/>
</dbReference>
<dbReference type="Gene3D" id="3.30.190.20">
    <property type="match status" value="1"/>
</dbReference>
<feature type="region of interest" description="Disordered" evidence="1">
    <location>
        <begin position="260"/>
        <end position="340"/>
    </location>
</feature>
<organism evidence="2">
    <name type="scientific">Chlamydomonas leiostraca</name>
    <dbReference type="NCBI Taxonomy" id="1034604"/>
    <lineage>
        <taxon>Eukaryota</taxon>
        <taxon>Viridiplantae</taxon>
        <taxon>Chlorophyta</taxon>
        <taxon>core chlorophytes</taxon>
        <taxon>Chlorophyceae</taxon>
        <taxon>CS clade</taxon>
        <taxon>Chlamydomonadales</taxon>
        <taxon>Chlamydomonadaceae</taxon>
        <taxon>Chlamydomonas</taxon>
    </lineage>
</organism>
<evidence type="ECO:0008006" key="3">
    <source>
        <dbReference type="Google" id="ProtNLM"/>
    </source>
</evidence>
<sequence length="340" mass="36267">MGYVAADIKLPGWHQGQVNKAITSLMKYVGKQQESSKDLLADEDEVFYVQLALKKMPLQPRKDKPIALPLPHPIFSPEGAQIALFVKDHKGEGHKEAKQMVAKFERKGGVAKVIGLSKLRTKYESFESKRELCKLYDLFLADERVVPSLPKLIGKSFFRKKKQPIPINITAKDFPAQVKKACAATYMFKNSGTCINIRVARSSQSAQEVSDNLHAALVQAVEHVPKKWSNVQGVYLKTADSVALPLFQTLPDAPQRINATATTPYSEPEPLSEDDEPAPAPAPAAAKAKKPAAAAAAAGAKAGAGSKAAPGKAAGGVKKAAAGSAGKVGIAGMKAKPRKG</sequence>
<evidence type="ECO:0000256" key="1">
    <source>
        <dbReference type="SAM" id="MobiDB-lite"/>
    </source>
</evidence>
<protein>
    <recommendedName>
        <fullName evidence="3">Ribosomal protein L1</fullName>
    </recommendedName>
</protein>
<reference evidence="2" key="1">
    <citation type="submission" date="2021-01" db="EMBL/GenBank/DDBJ databases">
        <authorList>
            <person name="Corre E."/>
            <person name="Pelletier E."/>
            <person name="Niang G."/>
            <person name="Scheremetjew M."/>
            <person name="Finn R."/>
            <person name="Kale V."/>
            <person name="Holt S."/>
            <person name="Cochrane G."/>
            <person name="Meng A."/>
            <person name="Brown T."/>
            <person name="Cohen L."/>
        </authorList>
    </citation>
    <scope>NUCLEOTIDE SEQUENCE</scope>
    <source>
        <strain evidence="2">SAG 11-49</strain>
    </source>
</reference>
<dbReference type="InterPro" id="IPR016095">
    <property type="entry name" value="Ribosomal_uL1_3-a/b-sand"/>
</dbReference>
<gene>
    <name evidence="2" type="ORF">CLEI1391_LOCUS16273</name>
</gene>
<proteinExistence type="predicted"/>
<dbReference type="InterPro" id="IPR023674">
    <property type="entry name" value="Ribosomal_uL1-like"/>
</dbReference>